<feature type="compositionally biased region" description="Low complexity" evidence="1">
    <location>
        <begin position="54"/>
        <end position="73"/>
    </location>
</feature>
<keyword evidence="3" id="KW-1185">Reference proteome</keyword>
<dbReference type="Proteomes" id="UP000569329">
    <property type="component" value="Unassembled WGS sequence"/>
</dbReference>
<evidence type="ECO:0000256" key="1">
    <source>
        <dbReference type="SAM" id="MobiDB-lite"/>
    </source>
</evidence>
<feature type="region of interest" description="Disordered" evidence="1">
    <location>
        <begin position="38"/>
        <end position="87"/>
    </location>
</feature>
<name>A0A839E364_9PSEU</name>
<reference evidence="2 3" key="1">
    <citation type="submission" date="2020-07" db="EMBL/GenBank/DDBJ databases">
        <title>Sequencing the genomes of 1000 actinobacteria strains.</title>
        <authorList>
            <person name="Klenk H.-P."/>
        </authorList>
    </citation>
    <scope>NUCLEOTIDE SEQUENCE [LARGE SCALE GENOMIC DNA]</scope>
    <source>
        <strain evidence="2 3">DSM 45975</strain>
    </source>
</reference>
<sequence>MWTNGKLPTTEDSFCRSLCSPSPLCARCSRITAMSSFEPPLPPTSFGRPYRNQPASSARRNISPSSSSHSGRGVPPPSKSVLAYSRR</sequence>
<dbReference type="EMBL" id="JACGWZ010000005">
    <property type="protein sequence ID" value="MBA8826187.1"/>
    <property type="molecule type" value="Genomic_DNA"/>
</dbReference>
<protein>
    <submittedName>
        <fullName evidence="2">Uncharacterized protein</fullName>
    </submittedName>
</protein>
<organism evidence="2 3">
    <name type="scientific">Halosaccharopolyspora lacisalsi</name>
    <dbReference type="NCBI Taxonomy" id="1000566"/>
    <lineage>
        <taxon>Bacteria</taxon>
        <taxon>Bacillati</taxon>
        <taxon>Actinomycetota</taxon>
        <taxon>Actinomycetes</taxon>
        <taxon>Pseudonocardiales</taxon>
        <taxon>Pseudonocardiaceae</taxon>
        <taxon>Halosaccharopolyspora</taxon>
    </lineage>
</organism>
<dbReference type="AlphaFoldDB" id="A0A839E364"/>
<comment type="caution">
    <text evidence="2">The sequence shown here is derived from an EMBL/GenBank/DDBJ whole genome shotgun (WGS) entry which is preliminary data.</text>
</comment>
<gene>
    <name evidence="2" type="ORF">FHX42_003563</name>
</gene>
<evidence type="ECO:0000313" key="3">
    <source>
        <dbReference type="Proteomes" id="UP000569329"/>
    </source>
</evidence>
<proteinExistence type="predicted"/>
<evidence type="ECO:0000313" key="2">
    <source>
        <dbReference type="EMBL" id="MBA8826187.1"/>
    </source>
</evidence>
<accession>A0A839E364</accession>